<gene>
    <name evidence="3" type="ORF">KP005_11675</name>
</gene>
<keyword evidence="1" id="KW-1133">Transmembrane helix</keyword>
<keyword evidence="1" id="KW-0812">Transmembrane</keyword>
<reference evidence="3 4" key="1">
    <citation type="submission" date="2021-06" db="EMBL/GenBank/DDBJ databases">
        <title>Gemonas diversity in paddy soil.</title>
        <authorList>
            <person name="Liu G."/>
        </authorList>
    </citation>
    <scope>NUCLEOTIDE SEQUENCE [LARGE SCALE GENOMIC DNA]</scope>
    <source>
        <strain evidence="3 4">RG29</strain>
    </source>
</reference>
<organism evidence="3 4">
    <name type="scientific">Geomonas diazotrophica</name>
    <dbReference type="NCBI Taxonomy" id="2843197"/>
    <lineage>
        <taxon>Bacteria</taxon>
        <taxon>Pseudomonadati</taxon>
        <taxon>Thermodesulfobacteriota</taxon>
        <taxon>Desulfuromonadia</taxon>
        <taxon>Geobacterales</taxon>
        <taxon>Geobacteraceae</taxon>
        <taxon>Geomonas</taxon>
    </lineage>
</organism>
<protein>
    <submittedName>
        <fullName evidence="3">Pilus assembly PilX N-terminal domain-containing protein</fullName>
    </submittedName>
</protein>
<evidence type="ECO:0000259" key="2">
    <source>
        <dbReference type="Pfam" id="PF14341"/>
    </source>
</evidence>
<keyword evidence="1" id="KW-0472">Membrane</keyword>
<evidence type="ECO:0000256" key="1">
    <source>
        <dbReference type="SAM" id="Phobius"/>
    </source>
</evidence>
<evidence type="ECO:0000313" key="3">
    <source>
        <dbReference type="EMBL" id="QWV96042.1"/>
    </source>
</evidence>
<dbReference type="Proteomes" id="UP000683493">
    <property type="component" value="Chromosome"/>
</dbReference>
<dbReference type="InterPro" id="IPR025746">
    <property type="entry name" value="PilX_N_dom"/>
</dbReference>
<dbReference type="EMBL" id="CP076724">
    <property type="protein sequence ID" value="QWV96042.1"/>
    <property type="molecule type" value="Genomic_DNA"/>
</dbReference>
<evidence type="ECO:0000313" key="4">
    <source>
        <dbReference type="Proteomes" id="UP000683493"/>
    </source>
</evidence>
<feature type="domain" description="Type 4 fimbrial biogenesis protein PilX N-terminal" evidence="2">
    <location>
        <begin position="9"/>
        <end position="52"/>
    </location>
</feature>
<sequence length="206" mass="21512">MKKIGNEDGIALVTALMFTLICLGIVAALMQMLLLETKVSGSQKNYRNALEASYGGTELVTREFIPKLFSNYSTGIGPLLTAYGSGGIGDIGLVVGSGLKTKLANATADWGSLSKTSNAKDVPDLQFTLRGLSANTNFKIYAKVVDTIPGNSDPTGVDYLDSGAGVAGVGSGIAPKHNPALYSIEVQGERASTPKEKALLSVLYAY</sequence>
<accession>A0ABX8JH84</accession>
<proteinExistence type="predicted"/>
<feature type="transmembrane region" description="Helical" evidence="1">
    <location>
        <begin position="12"/>
        <end position="35"/>
    </location>
</feature>
<keyword evidence="4" id="KW-1185">Reference proteome</keyword>
<name>A0ABX8JH84_9BACT</name>
<dbReference type="Pfam" id="PF14341">
    <property type="entry name" value="PilX_N"/>
    <property type="match status" value="1"/>
</dbReference>